<dbReference type="InterPro" id="IPR017896">
    <property type="entry name" value="4Fe4S_Fe-S-bd"/>
</dbReference>
<dbReference type="Gene3D" id="3.30.70.3270">
    <property type="match status" value="1"/>
</dbReference>
<evidence type="ECO:0000256" key="3">
    <source>
        <dbReference type="ARBA" id="ARBA00022723"/>
    </source>
</evidence>
<keyword evidence="4 7" id="KW-1278">Translocase</keyword>
<evidence type="ECO:0000256" key="7">
    <source>
        <dbReference type="HAMAP-Rule" id="MF_01351"/>
    </source>
</evidence>
<dbReference type="InterPro" id="IPR017900">
    <property type="entry name" value="4Fe4S_Fe_S_CS"/>
</dbReference>
<keyword evidence="3 7" id="KW-0479">Metal-binding</keyword>
<keyword evidence="7" id="KW-0520">NAD</keyword>
<dbReference type="PANTHER" id="PTHR10849">
    <property type="entry name" value="NADH DEHYDROGENASE UBIQUINONE IRON-SULFUR PROTEIN 8, MITOCHONDRIAL"/>
    <property type="match status" value="1"/>
</dbReference>
<dbReference type="GO" id="GO:0005886">
    <property type="term" value="C:plasma membrane"/>
    <property type="evidence" value="ECO:0007669"/>
    <property type="project" value="UniProtKB-SubCell"/>
</dbReference>
<feature type="binding site" evidence="7">
    <location>
        <position position="104"/>
    </location>
    <ligand>
        <name>[4Fe-4S] cluster</name>
        <dbReference type="ChEBI" id="CHEBI:49883"/>
        <label>2</label>
    </ligand>
</feature>
<feature type="binding site" evidence="7">
    <location>
        <position position="59"/>
    </location>
    <ligand>
        <name>[4Fe-4S] cluster</name>
        <dbReference type="ChEBI" id="CHEBI:49883"/>
        <label>1</label>
    </ligand>
</feature>
<dbReference type="SUPFAM" id="SSF54862">
    <property type="entry name" value="4Fe-4S ferredoxins"/>
    <property type="match status" value="1"/>
</dbReference>
<evidence type="ECO:0000256" key="5">
    <source>
        <dbReference type="ARBA" id="ARBA00023004"/>
    </source>
</evidence>
<dbReference type="NCBIfam" id="NF004537">
    <property type="entry name" value="PRK05888.1-3"/>
    <property type="match status" value="1"/>
</dbReference>
<dbReference type="InterPro" id="IPR010226">
    <property type="entry name" value="NADH_quinone_OxRdtase_chainI"/>
</dbReference>
<dbReference type="PROSITE" id="PS51379">
    <property type="entry name" value="4FE4S_FER_2"/>
    <property type="match status" value="2"/>
</dbReference>
<keyword evidence="7" id="KW-0874">Quinone</keyword>
<feature type="binding site" evidence="7">
    <location>
        <position position="63"/>
    </location>
    <ligand>
        <name>[4Fe-4S] cluster</name>
        <dbReference type="ChEBI" id="CHEBI:49883"/>
        <label>2</label>
    </ligand>
</feature>
<comment type="caution">
    <text evidence="9">The sequence shown here is derived from an EMBL/GenBank/DDBJ whole genome shotgun (WGS) entry which is preliminary data.</text>
</comment>
<gene>
    <name evidence="9" type="primary">nqo9</name>
    <name evidence="7" type="synonym">nuoI</name>
    <name evidence="9" type="ORF">Mterra_01348</name>
</gene>
<dbReference type="RefSeq" id="WP_119314506.1">
    <property type="nucleotide sequence ID" value="NZ_QXDL01000042.1"/>
</dbReference>
<feature type="binding site" evidence="7">
    <location>
        <position position="108"/>
    </location>
    <ligand>
        <name>[4Fe-4S] cluster</name>
        <dbReference type="ChEBI" id="CHEBI:49883"/>
        <label>1</label>
    </ligand>
</feature>
<dbReference type="NCBIfam" id="TIGR01971">
    <property type="entry name" value="NuoI"/>
    <property type="match status" value="1"/>
</dbReference>
<accession>A0A399ES55</accession>
<dbReference type="PANTHER" id="PTHR10849:SF20">
    <property type="entry name" value="NADH DEHYDROGENASE [UBIQUINONE] IRON-SULFUR PROTEIN 8, MITOCHONDRIAL"/>
    <property type="match status" value="1"/>
</dbReference>
<feature type="domain" description="4Fe-4S ferredoxin-type" evidence="8">
    <location>
        <begin position="43"/>
        <end position="73"/>
    </location>
</feature>
<dbReference type="EC" id="7.1.1.-" evidence="7"/>
<keyword evidence="7" id="KW-0830">Ubiquinone</keyword>
<feature type="domain" description="4Fe-4S ferredoxin-type" evidence="8">
    <location>
        <begin position="89"/>
        <end position="118"/>
    </location>
</feature>
<evidence type="ECO:0000256" key="4">
    <source>
        <dbReference type="ARBA" id="ARBA00022967"/>
    </source>
</evidence>
<keyword evidence="9" id="KW-0560">Oxidoreductase</keyword>
<dbReference type="GO" id="GO:0005506">
    <property type="term" value="F:iron ion binding"/>
    <property type="evidence" value="ECO:0007669"/>
    <property type="project" value="UniProtKB-UniRule"/>
</dbReference>
<dbReference type="OrthoDB" id="9803192at2"/>
<dbReference type="EMBL" id="QXDL01000042">
    <property type="protein sequence ID" value="RIH86808.1"/>
    <property type="molecule type" value="Genomic_DNA"/>
</dbReference>
<name>A0A399ES55_9DEIN</name>
<dbReference type="Proteomes" id="UP000265715">
    <property type="component" value="Unassembled WGS sequence"/>
</dbReference>
<sequence length="199" mass="21837">MSVTALAQSLGITLKALFSKPVTVSYPDAPVALKPRWHGRHVLTRHPNGLEKCIGCSLCAAICPAYAIYVEAAENDPENPVSAGERYAKVYEINMLRCIFCGLCEEACPTGAVVLGYDFEMADYRYSDLVYGKEDMLVEVQGTKPQRREAAYTGKEVKRGYAVPYVRPELEGFQAPVFKDPERASIARQLGVGKPGGKK</sequence>
<keyword evidence="5 7" id="KW-0408">Iron</keyword>
<proteinExistence type="inferred from homology"/>
<evidence type="ECO:0000256" key="6">
    <source>
        <dbReference type="ARBA" id="ARBA00023014"/>
    </source>
</evidence>
<keyword evidence="10" id="KW-1185">Reference proteome</keyword>
<protein>
    <recommendedName>
        <fullName evidence="7">NADH-quinone oxidoreductase subunit I</fullName>
        <ecNumber evidence="7">7.1.1.-</ecNumber>
    </recommendedName>
    <alternativeName>
        <fullName evidence="7">NADH dehydrogenase I subunit I</fullName>
    </alternativeName>
    <alternativeName>
        <fullName evidence="7">NDH-1 subunit I</fullName>
    </alternativeName>
</protein>
<feature type="binding site" evidence="7">
    <location>
        <position position="98"/>
    </location>
    <ligand>
        <name>[4Fe-4S] cluster</name>
        <dbReference type="ChEBI" id="CHEBI:49883"/>
        <label>2</label>
    </ligand>
</feature>
<dbReference type="GO" id="GO:0051539">
    <property type="term" value="F:4 iron, 4 sulfur cluster binding"/>
    <property type="evidence" value="ECO:0007669"/>
    <property type="project" value="UniProtKB-KW"/>
</dbReference>
<comment type="cofactor">
    <cofactor evidence="7">
        <name>[4Fe-4S] cluster</name>
        <dbReference type="ChEBI" id="CHEBI:49883"/>
    </cofactor>
    <text evidence="7">Binds 2 [4Fe-4S] clusters per subunit.</text>
</comment>
<comment type="catalytic activity">
    <reaction evidence="7">
        <text>a quinone + NADH + 5 H(+)(in) = a quinol + NAD(+) + 4 H(+)(out)</text>
        <dbReference type="Rhea" id="RHEA:57888"/>
        <dbReference type="ChEBI" id="CHEBI:15378"/>
        <dbReference type="ChEBI" id="CHEBI:24646"/>
        <dbReference type="ChEBI" id="CHEBI:57540"/>
        <dbReference type="ChEBI" id="CHEBI:57945"/>
        <dbReference type="ChEBI" id="CHEBI:132124"/>
    </reaction>
</comment>
<dbReference type="GO" id="GO:0048038">
    <property type="term" value="F:quinone binding"/>
    <property type="evidence" value="ECO:0007669"/>
    <property type="project" value="UniProtKB-KW"/>
</dbReference>
<dbReference type="GO" id="GO:0050136">
    <property type="term" value="F:NADH dehydrogenase (quinone) (non-electrogenic) activity"/>
    <property type="evidence" value="ECO:0007669"/>
    <property type="project" value="UniProtKB-UniRule"/>
</dbReference>
<comment type="function">
    <text evidence="7">NDH-1 shuttles electrons from NADH, via FMN and iron-sulfur (Fe-S) centers, to quinones in the respiratory chain. The immediate electron acceptor for the enzyme in this species is believed to be ubiquinone. Couples the redox reaction to proton translocation (for every two electrons transferred, four hydrogen ions are translocated across the cytoplasmic membrane), and thus conserves the redox energy in a proton gradient.</text>
</comment>
<evidence type="ECO:0000313" key="10">
    <source>
        <dbReference type="Proteomes" id="UP000265715"/>
    </source>
</evidence>
<keyword evidence="6 7" id="KW-0411">Iron-sulfur</keyword>
<dbReference type="PROSITE" id="PS00198">
    <property type="entry name" value="4FE4S_FER_1"/>
    <property type="match status" value="1"/>
</dbReference>
<comment type="subcellular location">
    <subcellularLocation>
        <location evidence="7">Cell membrane</location>
        <topology evidence="7">Peripheral membrane protein</topology>
    </subcellularLocation>
</comment>
<feature type="binding site" evidence="7">
    <location>
        <position position="101"/>
    </location>
    <ligand>
        <name>[4Fe-4S] cluster</name>
        <dbReference type="ChEBI" id="CHEBI:49883"/>
        <label>2</label>
    </ligand>
</feature>
<dbReference type="HAMAP" id="MF_01351">
    <property type="entry name" value="NDH1_NuoI"/>
    <property type="match status" value="1"/>
</dbReference>
<evidence type="ECO:0000256" key="1">
    <source>
        <dbReference type="ARBA" id="ARBA00010277"/>
    </source>
</evidence>
<reference evidence="9 10" key="1">
    <citation type="submission" date="2018-08" db="EMBL/GenBank/DDBJ databases">
        <title>Meiothermus terrae DSM 26712 genome sequencing project.</title>
        <authorList>
            <person name="Da Costa M.S."/>
            <person name="Albuquerque L."/>
            <person name="Raposo P."/>
            <person name="Froufe H.J.C."/>
            <person name="Barroso C.S."/>
            <person name="Egas C."/>
        </authorList>
    </citation>
    <scope>NUCLEOTIDE SEQUENCE [LARGE SCALE GENOMIC DNA]</scope>
    <source>
        <strain evidence="9 10">DSM 26712</strain>
    </source>
</reference>
<keyword evidence="7" id="KW-1003">Cell membrane</keyword>
<evidence type="ECO:0000313" key="9">
    <source>
        <dbReference type="EMBL" id="RIH86808.1"/>
    </source>
</evidence>
<evidence type="ECO:0000256" key="2">
    <source>
        <dbReference type="ARBA" id="ARBA00022485"/>
    </source>
</evidence>
<comment type="subunit">
    <text evidence="7">NDH-1 is composed of 15 different subunits. Subunits NuoA, H, J, K, L, M, N constitute the membrane sector of the complex.</text>
</comment>
<evidence type="ECO:0000259" key="8">
    <source>
        <dbReference type="PROSITE" id="PS51379"/>
    </source>
</evidence>
<dbReference type="GO" id="GO:0009060">
    <property type="term" value="P:aerobic respiration"/>
    <property type="evidence" value="ECO:0007669"/>
    <property type="project" value="TreeGrafter"/>
</dbReference>
<keyword evidence="2 7" id="KW-0004">4Fe-4S</keyword>
<dbReference type="Pfam" id="PF12838">
    <property type="entry name" value="Fer4_7"/>
    <property type="match status" value="1"/>
</dbReference>
<feature type="binding site" evidence="7">
    <location>
        <position position="56"/>
    </location>
    <ligand>
        <name>[4Fe-4S] cluster</name>
        <dbReference type="ChEBI" id="CHEBI:49883"/>
        <label>1</label>
    </ligand>
</feature>
<organism evidence="9 10">
    <name type="scientific">Calidithermus terrae</name>
    <dbReference type="NCBI Taxonomy" id="1408545"/>
    <lineage>
        <taxon>Bacteria</taxon>
        <taxon>Thermotogati</taxon>
        <taxon>Deinococcota</taxon>
        <taxon>Deinococci</taxon>
        <taxon>Thermales</taxon>
        <taxon>Thermaceae</taxon>
        <taxon>Calidithermus</taxon>
    </lineage>
</organism>
<keyword evidence="7" id="KW-0472">Membrane</keyword>
<feature type="binding site" evidence="7">
    <location>
        <position position="53"/>
    </location>
    <ligand>
        <name>[4Fe-4S] cluster</name>
        <dbReference type="ChEBI" id="CHEBI:49883"/>
        <label>1</label>
    </ligand>
</feature>
<comment type="similarity">
    <text evidence="1 7">Belongs to the complex I 23 kDa subunit family.</text>
</comment>
<dbReference type="AlphaFoldDB" id="A0A399ES55"/>